<reference evidence="2" key="1">
    <citation type="submission" date="2018-11" db="EMBL/GenBank/DDBJ databases">
        <authorList>
            <person name="Grassa J C."/>
        </authorList>
    </citation>
    <scope>NUCLEOTIDE SEQUENCE [LARGE SCALE GENOMIC DNA]</scope>
</reference>
<evidence type="ECO:0000256" key="1">
    <source>
        <dbReference type="SAM" id="Phobius"/>
    </source>
</evidence>
<dbReference type="Gramene" id="evm.model.01.287">
    <property type="protein sequence ID" value="cds.evm.model.01.287"/>
    <property type="gene ID" value="evm.TU.01.287"/>
</dbReference>
<dbReference type="Proteomes" id="UP000596661">
    <property type="component" value="Chromosome 1"/>
</dbReference>
<organism evidence="2 3">
    <name type="scientific">Cannabis sativa</name>
    <name type="common">Hemp</name>
    <name type="synonym">Marijuana</name>
    <dbReference type="NCBI Taxonomy" id="3483"/>
    <lineage>
        <taxon>Eukaryota</taxon>
        <taxon>Viridiplantae</taxon>
        <taxon>Streptophyta</taxon>
        <taxon>Embryophyta</taxon>
        <taxon>Tracheophyta</taxon>
        <taxon>Spermatophyta</taxon>
        <taxon>Magnoliopsida</taxon>
        <taxon>eudicotyledons</taxon>
        <taxon>Gunneridae</taxon>
        <taxon>Pentapetalae</taxon>
        <taxon>rosids</taxon>
        <taxon>fabids</taxon>
        <taxon>Rosales</taxon>
        <taxon>Cannabaceae</taxon>
        <taxon>Cannabis</taxon>
    </lineage>
</organism>
<evidence type="ECO:0000313" key="3">
    <source>
        <dbReference type="Proteomes" id="UP000596661"/>
    </source>
</evidence>
<evidence type="ECO:0000313" key="2">
    <source>
        <dbReference type="EnsemblPlants" id="cds.evm.model.01.287"/>
    </source>
</evidence>
<dbReference type="EnsemblPlants" id="evm.model.01.287">
    <property type="protein sequence ID" value="cds.evm.model.01.287"/>
    <property type="gene ID" value="evm.TU.01.287"/>
</dbReference>
<keyword evidence="1" id="KW-0812">Transmembrane</keyword>
<keyword evidence="1" id="KW-1133">Transmembrane helix</keyword>
<dbReference type="AlphaFoldDB" id="A0A803NMX7"/>
<name>A0A803NMX7_CANSA</name>
<feature type="transmembrane region" description="Helical" evidence="1">
    <location>
        <begin position="24"/>
        <end position="42"/>
    </location>
</feature>
<keyword evidence="3" id="KW-1185">Reference proteome</keyword>
<sequence length="95" mass="10827">MHALLAQHQFLQGLLSNFAQTRSFFATGLHLVLILNSNYFLLLNFTVKKSYPVILYDSGSKIHSSVVGWDASLVRIEPKDWPSLSFPRRFVFLGN</sequence>
<accession>A0A803NMX7</accession>
<reference evidence="2" key="2">
    <citation type="submission" date="2021-03" db="UniProtKB">
        <authorList>
            <consortium name="EnsemblPlants"/>
        </authorList>
    </citation>
    <scope>IDENTIFICATION</scope>
</reference>
<keyword evidence="1" id="KW-0472">Membrane</keyword>
<dbReference type="EMBL" id="UZAU01000008">
    <property type="status" value="NOT_ANNOTATED_CDS"/>
    <property type="molecule type" value="Genomic_DNA"/>
</dbReference>
<protein>
    <submittedName>
        <fullName evidence="2">Uncharacterized protein</fullName>
    </submittedName>
</protein>
<proteinExistence type="predicted"/>